<accession>A0A9W4H141</accession>
<gene>
    <name evidence="2" type="ORF">SBRY_30476</name>
</gene>
<proteinExistence type="predicted"/>
<dbReference type="EMBL" id="CAJVAX010000017">
    <property type="protein sequence ID" value="CAG7640900.1"/>
    <property type="molecule type" value="Genomic_DNA"/>
</dbReference>
<feature type="compositionally biased region" description="Basic residues" evidence="1">
    <location>
        <begin position="65"/>
        <end position="85"/>
    </location>
</feature>
<dbReference type="Proteomes" id="UP001153328">
    <property type="component" value="Unassembled WGS sequence"/>
</dbReference>
<feature type="region of interest" description="Disordered" evidence="1">
    <location>
        <begin position="350"/>
        <end position="409"/>
    </location>
</feature>
<evidence type="ECO:0000313" key="3">
    <source>
        <dbReference type="Proteomes" id="UP001153328"/>
    </source>
</evidence>
<sequence>MAARAAICVHAASVRRDARHRMSTGTQPGRRGGGHGSGQEAPPRCWHAGGRGERTGTADAQAAARRARRPDRGARLRAGHRRRDLRARDGQPRGLLPQPPGQVPAGRAGLRRGRRGDARLLRRGRPHAAGALGRLLRARRRLPPLLRRPARPQRQRLVRRPDAGDARRDGRRPPAAPAGRAHRPGPGAGRPGGDVRAVHHLVAGQRPPGPAARDRRTVGAARGRGDRRGAVLAHPRNRPLIRTGTKRCKVKARVSGQGAAYGFTLSKDAADPGRRPGGHPSVGTTRNCTAHCEGGGWNGHRFDSLDIADRHPSGSDGPARPLRGGVCEADLGADRGPLLADRSLPGDLALGGGLPELHGPAGQQPDHRYRAGRARHGLRLGAGADRRPGLVRHRDRRVDDRGALGHRGT</sequence>
<organism evidence="2 3">
    <name type="scientific">Actinacidiphila bryophytorum</name>
    <dbReference type="NCBI Taxonomy" id="1436133"/>
    <lineage>
        <taxon>Bacteria</taxon>
        <taxon>Bacillati</taxon>
        <taxon>Actinomycetota</taxon>
        <taxon>Actinomycetes</taxon>
        <taxon>Kitasatosporales</taxon>
        <taxon>Streptomycetaceae</taxon>
        <taxon>Actinacidiphila</taxon>
    </lineage>
</organism>
<comment type="caution">
    <text evidence="2">The sequence shown here is derived from an EMBL/GenBank/DDBJ whole genome shotgun (WGS) entry which is preliminary data.</text>
</comment>
<feature type="compositionally biased region" description="Basic and acidic residues" evidence="1">
    <location>
        <begin position="159"/>
        <end position="172"/>
    </location>
</feature>
<reference evidence="2" key="1">
    <citation type="submission" date="2021-06" db="EMBL/GenBank/DDBJ databases">
        <authorList>
            <person name="Arsene-Ploetze F."/>
        </authorList>
    </citation>
    <scope>NUCLEOTIDE SEQUENCE</scope>
    <source>
        <strain evidence="2">SBRY1</strain>
    </source>
</reference>
<protein>
    <submittedName>
        <fullName evidence="2">Uncharacterized protein</fullName>
    </submittedName>
</protein>
<dbReference type="AlphaFoldDB" id="A0A9W4H141"/>
<feature type="region of interest" description="Disordered" evidence="1">
    <location>
        <begin position="266"/>
        <end position="286"/>
    </location>
</feature>
<evidence type="ECO:0000256" key="1">
    <source>
        <dbReference type="SAM" id="MobiDB-lite"/>
    </source>
</evidence>
<evidence type="ECO:0000313" key="2">
    <source>
        <dbReference type="EMBL" id="CAG7640900.1"/>
    </source>
</evidence>
<feature type="compositionally biased region" description="Basic and acidic residues" evidence="1">
    <location>
        <begin position="212"/>
        <end position="229"/>
    </location>
</feature>
<feature type="region of interest" description="Disordered" evidence="1">
    <location>
        <begin position="15"/>
        <end position="126"/>
    </location>
</feature>
<feature type="region of interest" description="Disordered" evidence="1">
    <location>
        <begin position="143"/>
        <end position="230"/>
    </location>
</feature>
<feature type="compositionally biased region" description="Basic residues" evidence="1">
    <location>
        <begin position="143"/>
        <end position="158"/>
    </location>
</feature>
<keyword evidence="3" id="KW-1185">Reference proteome</keyword>
<name>A0A9W4H141_9ACTN</name>